<evidence type="ECO:0000313" key="2">
    <source>
        <dbReference type="EMBL" id="KAK7361575.1"/>
    </source>
</evidence>
<dbReference type="EMBL" id="JAYMYQ010000001">
    <property type="protein sequence ID" value="KAK7361575.1"/>
    <property type="molecule type" value="Genomic_DNA"/>
</dbReference>
<evidence type="ECO:0000256" key="1">
    <source>
        <dbReference type="SAM" id="MobiDB-lite"/>
    </source>
</evidence>
<gene>
    <name evidence="2" type="ORF">VNO77_03645</name>
</gene>
<accession>A0AAN9MV37</accession>
<reference evidence="2 3" key="1">
    <citation type="submission" date="2024-01" db="EMBL/GenBank/DDBJ databases">
        <title>The genomes of 5 underutilized Papilionoideae crops provide insights into root nodulation and disease resistanc.</title>
        <authorList>
            <person name="Jiang F."/>
        </authorList>
    </citation>
    <scope>NUCLEOTIDE SEQUENCE [LARGE SCALE GENOMIC DNA]</scope>
    <source>
        <strain evidence="2">LVBAO_FW01</strain>
        <tissue evidence="2">Leaves</tissue>
    </source>
</reference>
<proteinExistence type="predicted"/>
<protein>
    <submittedName>
        <fullName evidence="2">Uncharacterized protein</fullName>
    </submittedName>
</protein>
<organism evidence="2 3">
    <name type="scientific">Canavalia gladiata</name>
    <name type="common">Sword bean</name>
    <name type="synonym">Dolichos gladiatus</name>
    <dbReference type="NCBI Taxonomy" id="3824"/>
    <lineage>
        <taxon>Eukaryota</taxon>
        <taxon>Viridiplantae</taxon>
        <taxon>Streptophyta</taxon>
        <taxon>Embryophyta</taxon>
        <taxon>Tracheophyta</taxon>
        <taxon>Spermatophyta</taxon>
        <taxon>Magnoliopsida</taxon>
        <taxon>eudicotyledons</taxon>
        <taxon>Gunneridae</taxon>
        <taxon>Pentapetalae</taxon>
        <taxon>rosids</taxon>
        <taxon>fabids</taxon>
        <taxon>Fabales</taxon>
        <taxon>Fabaceae</taxon>
        <taxon>Papilionoideae</taxon>
        <taxon>50 kb inversion clade</taxon>
        <taxon>NPAAA clade</taxon>
        <taxon>indigoferoid/millettioid clade</taxon>
        <taxon>Phaseoleae</taxon>
        <taxon>Canavalia</taxon>
    </lineage>
</organism>
<feature type="compositionally biased region" description="Basic and acidic residues" evidence="1">
    <location>
        <begin position="107"/>
        <end position="119"/>
    </location>
</feature>
<keyword evidence="3" id="KW-1185">Reference proteome</keyword>
<dbReference type="AlphaFoldDB" id="A0AAN9MV37"/>
<name>A0AAN9MV37_CANGL</name>
<dbReference type="Proteomes" id="UP001367508">
    <property type="component" value="Unassembled WGS sequence"/>
</dbReference>
<evidence type="ECO:0000313" key="3">
    <source>
        <dbReference type="Proteomes" id="UP001367508"/>
    </source>
</evidence>
<feature type="region of interest" description="Disordered" evidence="1">
    <location>
        <begin position="95"/>
        <end position="119"/>
    </location>
</feature>
<comment type="caution">
    <text evidence="2">The sequence shown here is derived from an EMBL/GenBank/DDBJ whole genome shotgun (WGS) entry which is preliminary data.</text>
</comment>
<sequence>MTIMQKRGAHPSLGMISFQDLGPASRDASLKVESNDTRMKAHILEFFVLDLEPIESPRRDNAESKRSDQELILLLLKGTKIRMRGFAISASISDSSNLDQELLPPDSGEREKDSGVQNP</sequence>